<dbReference type="Pfam" id="PF00285">
    <property type="entry name" value="Citrate_synt"/>
    <property type="match status" value="1"/>
</dbReference>
<dbReference type="NCBIfam" id="NF004869">
    <property type="entry name" value="PRK06224.1-6"/>
    <property type="match status" value="1"/>
</dbReference>
<dbReference type="InterPro" id="IPR036969">
    <property type="entry name" value="Citrate_synthase_sf"/>
</dbReference>
<gene>
    <name evidence="5" type="ORF">UX10_C0035G0009</name>
</gene>
<dbReference type="EMBL" id="LCKX01000035">
    <property type="protein sequence ID" value="KKU06338.1"/>
    <property type="molecule type" value="Genomic_DNA"/>
</dbReference>
<protein>
    <recommendedName>
        <fullName evidence="3">citrate synthase (unknown stereospecificity)</fullName>
        <ecNumber evidence="3">2.3.3.16</ecNumber>
    </recommendedName>
</protein>
<dbReference type="Gene3D" id="1.10.230.10">
    <property type="entry name" value="Cytochrome P450-Terp, domain 2"/>
    <property type="match status" value="1"/>
</dbReference>
<evidence type="ECO:0000313" key="5">
    <source>
        <dbReference type="EMBL" id="KKU06338.1"/>
    </source>
</evidence>
<dbReference type="InterPro" id="IPR002020">
    <property type="entry name" value="Citrate_synthase"/>
</dbReference>
<evidence type="ECO:0000256" key="2">
    <source>
        <dbReference type="ARBA" id="ARBA00010566"/>
    </source>
</evidence>
<sequence>MQWKTSLTKIENEKTLVHGKPLEDLVKEKTFVEVVWFLFKASWPTPTESKLFNTMFGLVIDHGVGTASAMTARTTASTGVSVQTAVAAGILALGNKHGGAIEGAANLFKGIPEGADIAELVKTAKSAKQRLPGFGHRVLAHDTRVDILFAVAKEAGHYGKYCALAEKIAEELAKQSSKPIPLNIDGAMAAVLLEIGIEPEIANGFFLIGRVPGLIAQIAEELKQNNGLRRLEESEIVYE</sequence>
<accession>A0A0G1PLP0</accession>
<dbReference type="InterPro" id="IPR016142">
    <property type="entry name" value="Citrate_synth-like_lrg_a-sub"/>
</dbReference>
<dbReference type="GO" id="GO:0005829">
    <property type="term" value="C:cytosol"/>
    <property type="evidence" value="ECO:0007669"/>
    <property type="project" value="TreeGrafter"/>
</dbReference>
<dbReference type="Gene3D" id="1.10.580.10">
    <property type="entry name" value="Citrate Synthase, domain 1"/>
    <property type="match status" value="2"/>
</dbReference>
<dbReference type="GO" id="GO:0036440">
    <property type="term" value="F:citrate synthase activity"/>
    <property type="evidence" value="ECO:0007669"/>
    <property type="project" value="UniProtKB-EC"/>
</dbReference>
<dbReference type="InterPro" id="IPR016143">
    <property type="entry name" value="Citrate_synth-like_sm_a-sub"/>
</dbReference>
<evidence type="ECO:0000256" key="1">
    <source>
        <dbReference type="ARBA" id="ARBA00005163"/>
    </source>
</evidence>
<name>A0A0G1PLP0_9BACT</name>
<dbReference type="AlphaFoldDB" id="A0A0G1PLP0"/>
<dbReference type="PANTHER" id="PTHR11739:SF4">
    <property type="entry name" value="CITRATE SYNTHASE, PEROXISOMAL"/>
    <property type="match status" value="1"/>
</dbReference>
<comment type="pathway">
    <text evidence="1">Carbohydrate metabolism; tricarboxylic acid cycle.</text>
</comment>
<dbReference type="EC" id="2.3.3.16" evidence="3"/>
<organism evidence="5 6">
    <name type="scientific">Candidatus Magasanikbacteria bacterium GW2011_GWA2_45_39</name>
    <dbReference type="NCBI Taxonomy" id="1619041"/>
    <lineage>
        <taxon>Bacteria</taxon>
        <taxon>Candidatus Magasanikiibacteriota</taxon>
    </lineage>
</organism>
<comment type="caution">
    <text evidence="5">The sequence shown here is derived from an EMBL/GenBank/DDBJ whole genome shotgun (WGS) entry which is preliminary data.</text>
</comment>
<proteinExistence type="inferred from homology"/>
<reference evidence="5 6" key="1">
    <citation type="journal article" date="2015" name="Nature">
        <title>rRNA introns, odd ribosomes, and small enigmatic genomes across a large radiation of phyla.</title>
        <authorList>
            <person name="Brown C.T."/>
            <person name="Hug L.A."/>
            <person name="Thomas B.C."/>
            <person name="Sharon I."/>
            <person name="Castelle C.J."/>
            <person name="Singh A."/>
            <person name="Wilkins M.J."/>
            <person name="Williams K.H."/>
            <person name="Banfield J.F."/>
        </authorList>
    </citation>
    <scope>NUCLEOTIDE SEQUENCE [LARGE SCALE GENOMIC DNA]</scope>
</reference>
<dbReference type="GO" id="GO:0006099">
    <property type="term" value="P:tricarboxylic acid cycle"/>
    <property type="evidence" value="ECO:0007669"/>
    <property type="project" value="UniProtKB-UniPathway"/>
</dbReference>
<dbReference type="UniPathway" id="UPA00223"/>
<dbReference type="SUPFAM" id="SSF48256">
    <property type="entry name" value="Citrate synthase"/>
    <property type="match status" value="1"/>
</dbReference>
<comment type="similarity">
    <text evidence="2">Belongs to the citrate synthase family.</text>
</comment>
<dbReference type="GO" id="GO:0005975">
    <property type="term" value="P:carbohydrate metabolic process"/>
    <property type="evidence" value="ECO:0007669"/>
    <property type="project" value="TreeGrafter"/>
</dbReference>
<dbReference type="Proteomes" id="UP000033999">
    <property type="component" value="Unassembled WGS sequence"/>
</dbReference>
<evidence type="ECO:0000256" key="3">
    <source>
        <dbReference type="ARBA" id="ARBA00012972"/>
    </source>
</evidence>
<keyword evidence="4" id="KW-0808">Transferase</keyword>
<evidence type="ECO:0000313" key="6">
    <source>
        <dbReference type="Proteomes" id="UP000033999"/>
    </source>
</evidence>
<evidence type="ECO:0000256" key="4">
    <source>
        <dbReference type="ARBA" id="ARBA00022679"/>
    </source>
</evidence>
<dbReference type="CDD" id="cd06100">
    <property type="entry name" value="CCL_ACL-C"/>
    <property type="match status" value="1"/>
</dbReference>
<dbReference type="PANTHER" id="PTHR11739">
    <property type="entry name" value="CITRATE SYNTHASE"/>
    <property type="match status" value="1"/>
</dbReference>